<keyword evidence="2" id="KW-0472">Membrane</keyword>
<dbReference type="STRING" id="230819.A0A5C3KHQ5"/>
<protein>
    <recommendedName>
        <fullName evidence="5">MARVEL domain-containing protein</fullName>
    </recommendedName>
</protein>
<dbReference type="Proteomes" id="UP000307440">
    <property type="component" value="Unassembled WGS sequence"/>
</dbReference>
<evidence type="ECO:0000256" key="2">
    <source>
        <dbReference type="SAM" id="Phobius"/>
    </source>
</evidence>
<keyword evidence="2" id="KW-0812">Transmembrane</keyword>
<keyword evidence="2" id="KW-1133">Transmembrane helix</keyword>
<accession>A0A5C3KHQ5</accession>
<feature type="region of interest" description="Disordered" evidence="1">
    <location>
        <begin position="199"/>
        <end position="241"/>
    </location>
</feature>
<feature type="compositionally biased region" description="Low complexity" evidence="1">
    <location>
        <begin position="209"/>
        <end position="241"/>
    </location>
</feature>
<evidence type="ECO:0008006" key="5">
    <source>
        <dbReference type="Google" id="ProtNLM"/>
    </source>
</evidence>
<evidence type="ECO:0000256" key="1">
    <source>
        <dbReference type="SAM" id="MobiDB-lite"/>
    </source>
</evidence>
<name>A0A5C3KHQ5_COPMA</name>
<feature type="transmembrane region" description="Helical" evidence="2">
    <location>
        <begin position="122"/>
        <end position="149"/>
    </location>
</feature>
<feature type="transmembrane region" description="Helical" evidence="2">
    <location>
        <begin position="80"/>
        <end position="102"/>
    </location>
</feature>
<keyword evidence="4" id="KW-1185">Reference proteome</keyword>
<gene>
    <name evidence="3" type="ORF">FA15DRAFT_674228</name>
</gene>
<dbReference type="EMBL" id="ML210330">
    <property type="protein sequence ID" value="TFK19676.1"/>
    <property type="molecule type" value="Genomic_DNA"/>
</dbReference>
<feature type="transmembrane region" description="Helical" evidence="2">
    <location>
        <begin position="46"/>
        <end position="68"/>
    </location>
</feature>
<proteinExistence type="predicted"/>
<sequence>MAQNLNQQIPKVRYAVFSTIMPLAGGVMACAGYTVGRWGAAAGSVVYPGLGFATGLLTLLTIVPMYWIGVKRTGAVTSLIVVEYPWFCLLWILWIASAASAASAASVLDGISNNLAESLHPVTAALAALAFIGWLIIMGYSIYLAVYVVKARLATGSNEVWLSSVDTYDWDAALGGGAAGKGVKTEGVVVTPVITTAPQFPDQYPPQHPQYQPQYQHQHQQPQYQTPQPQYHPQQQAYQIA</sequence>
<organism evidence="3 4">
    <name type="scientific">Coprinopsis marcescibilis</name>
    <name type="common">Agaric fungus</name>
    <name type="synonym">Psathyrella marcescibilis</name>
    <dbReference type="NCBI Taxonomy" id="230819"/>
    <lineage>
        <taxon>Eukaryota</taxon>
        <taxon>Fungi</taxon>
        <taxon>Dikarya</taxon>
        <taxon>Basidiomycota</taxon>
        <taxon>Agaricomycotina</taxon>
        <taxon>Agaricomycetes</taxon>
        <taxon>Agaricomycetidae</taxon>
        <taxon>Agaricales</taxon>
        <taxon>Agaricineae</taxon>
        <taxon>Psathyrellaceae</taxon>
        <taxon>Coprinopsis</taxon>
    </lineage>
</organism>
<evidence type="ECO:0000313" key="4">
    <source>
        <dbReference type="Proteomes" id="UP000307440"/>
    </source>
</evidence>
<feature type="transmembrane region" description="Helical" evidence="2">
    <location>
        <begin position="12"/>
        <end position="34"/>
    </location>
</feature>
<dbReference type="OrthoDB" id="3364107at2759"/>
<evidence type="ECO:0000313" key="3">
    <source>
        <dbReference type="EMBL" id="TFK19676.1"/>
    </source>
</evidence>
<dbReference type="AlphaFoldDB" id="A0A5C3KHQ5"/>
<reference evidence="3 4" key="1">
    <citation type="journal article" date="2019" name="Nat. Ecol. Evol.">
        <title>Megaphylogeny resolves global patterns of mushroom evolution.</title>
        <authorList>
            <person name="Varga T."/>
            <person name="Krizsan K."/>
            <person name="Foldi C."/>
            <person name="Dima B."/>
            <person name="Sanchez-Garcia M."/>
            <person name="Sanchez-Ramirez S."/>
            <person name="Szollosi G.J."/>
            <person name="Szarkandi J.G."/>
            <person name="Papp V."/>
            <person name="Albert L."/>
            <person name="Andreopoulos W."/>
            <person name="Angelini C."/>
            <person name="Antonin V."/>
            <person name="Barry K.W."/>
            <person name="Bougher N.L."/>
            <person name="Buchanan P."/>
            <person name="Buyck B."/>
            <person name="Bense V."/>
            <person name="Catcheside P."/>
            <person name="Chovatia M."/>
            <person name="Cooper J."/>
            <person name="Damon W."/>
            <person name="Desjardin D."/>
            <person name="Finy P."/>
            <person name="Geml J."/>
            <person name="Haridas S."/>
            <person name="Hughes K."/>
            <person name="Justo A."/>
            <person name="Karasinski D."/>
            <person name="Kautmanova I."/>
            <person name="Kiss B."/>
            <person name="Kocsube S."/>
            <person name="Kotiranta H."/>
            <person name="LaButti K.M."/>
            <person name="Lechner B.E."/>
            <person name="Liimatainen K."/>
            <person name="Lipzen A."/>
            <person name="Lukacs Z."/>
            <person name="Mihaltcheva S."/>
            <person name="Morgado L.N."/>
            <person name="Niskanen T."/>
            <person name="Noordeloos M.E."/>
            <person name="Ohm R.A."/>
            <person name="Ortiz-Santana B."/>
            <person name="Ovrebo C."/>
            <person name="Racz N."/>
            <person name="Riley R."/>
            <person name="Savchenko A."/>
            <person name="Shiryaev A."/>
            <person name="Soop K."/>
            <person name="Spirin V."/>
            <person name="Szebenyi C."/>
            <person name="Tomsovsky M."/>
            <person name="Tulloss R.E."/>
            <person name="Uehling J."/>
            <person name="Grigoriev I.V."/>
            <person name="Vagvolgyi C."/>
            <person name="Papp T."/>
            <person name="Martin F.M."/>
            <person name="Miettinen O."/>
            <person name="Hibbett D.S."/>
            <person name="Nagy L.G."/>
        </authorList>
    </citation>
    <scope>NUCLEOTIDE SEQUENCE [LARGE SCALE GENOMIC DNA]</scope>
    <source>
        <strain evidence="3 4">CBS 121175</strain>
    </source>
</reference>